<dbReference type="AlphaFoldDB" id="A0A494Y867"/>
<comment type="subcellular location">
    <subcellularLocation>
        <location evidence="1">Cell membrane</location>
        <topology evidence="1">Multi-pass membrane protein</topology>
    </subcellularLocation>
</comment>
<dbReference type="PANTHER" id="PTHR32196:SF21">
    <property type="entry name" value="ABC TRANSPORTER PERMEASE PROTEIN YPHD-RELATED"/>
    <property type="match status" value="1"/>
</dbReference>
<feature type="transmembrane region" description="Helical" evidence="8">
    <location>
        <begin position="178"/>
        <end position="200"/>
    </location>
</feature>
<evidence type="ECO:0000256" key="8">
    <source>
        <dbReference type="SAM" id="Phobius"/>
    </source>
</evidence>
<evidence type="ECO:0000256" key="3">
    <source>
        <dbReference type="ARBA" id="ARBA00022475"/>
    </source>
</evidence>
<dbReference type="EMBL" id="RBZU01000002">
    <property type="protein sequence ID" value="RKP57767.1"/>
    <property type="molecule type" value="Genomic_DNA"/>
</dbReference>
<feature type="transmembrane region" description="Helical" evidence="8">
    <location>
        <begin position="32"/>
        <end position="52"/>
    </location>
</feature>
<evidence type="ECO:0000313" key="9">
    <source>
        <dbReference type="EMBL" id="RKP57767.1"/>
    </source>
</evidence>
<feature type="transmembrane region" description="Helical" evidence="8">
    <location>
        <begin position="228"/>
        <end position="251"/>
    </location>
</feature>
<dbReference type="GO" id="GO:0022857">
    <property type="term" value="F:transmembrane transporter activity"/>
    <property type="evidence" value="ECO:0007669"/>
    <property type="project" value="InterPro"/>
</dbReference>
<dbReference type="InterPro" id="IPR001851">
    <property type="entry name" value="ABC_transp_permease"/>
</dbReference>
<dbReference type="Proteomes" id="UP000270342">
    <property type="component" value="Unassembled WGS sequence"/>
</dbReference>
<name>A0A494Y867_9BURK</name>
<evidence type="ECO:0000256" key="4">
    <source>
        <dbReference type="ARBA" id="ARBA00022519"/>
    </source>
</evidence>
<keyword evidence="10" id="KW-1185">Reference proteome</keyword>
<dbReference type="RefSeq" id="WP_121085065.1">
    <property type="nucleotide sequence ID" value="NZ_RBZU01000002.1"/>
</dbReference>
<proteinExistence type="predicted"/>
<dbReference type="OrthoDB" id="9084917at2"/>
<protein>
    <submittedName>
        <fullName evidence="9">ABC transporter permease</fullName>
    </submittedName>
</protein>
<reference evidence="9 10" key="1">
    <citation type="submission" date="2018-10" db="EMBL/GenBank/DDBJ databases">
        <title>Robbsia sp. DHC34, isolated from soil.</title>
        <authorList>
            <person name="Gao Z.-H."/>
            <person name="Qiu L.-H."/>
        </authorList>
    </citation>
    <scope>NUCLEOTIDE SEQUENCE [LARGE SCALE GENOMIC DNA]</scope>
    <source>
        <strain evidence="9 10">DHC34</strain>
    </source>
</reference>
<dbReference type="PANTHER" id="PTHR32196">
    <property type="entry name" value="ABC TRANSPORTER PERMEASE PROTEIN YPHD-RELATED-RELATED"/>
    <property type="match status" value="1"/>
</dbReference>
<keyword evidence="6 8" id="KW-1133">Transmembrane helix</keyword>
<evidence type="ECO:0000256" key="5">
    <source>
        <dbReference type="ARBA" id="ARBA00022692"/>
    </source>
</evidence>
<feature type="transmembrane region" description="Helical" evidence="8">
    <location>
        <begin position="64"/>
        <end position="89"/>
    </location>
</feature>
<evidence type="ECO:0000256" key="6">
    <source>
        <dbReference type="ARBA" id="ARBA00022989"/>
    </source>
</evidence>
<sequence>MHKTAVEPHQAAGSAPTLARRSRAFLLGSTSIHAASVRVATVLLIAAACAFVPHFSEFGNVQALMYALAAVGIGAIGMTLITLSGNLFMLSMGATAAVSTVMFAALIHLGLIVTVVLVVLAGLVAGAIQGAVIAWGRANPIITTIATSSIILGLGVIYTGGLTIIGNGDASWLGQGKVFGWLPTQIIVFAAFVAVASFVLQKTRVGREIRLIGMRAEVARIAGLRMNWALLLCYGYAGAAAALAGSLIASSSTQGNLTYGVDLDFNAIAAVLVGGISIRGGRGQISDAVVGAIFLAVISNILLVSGVSYEYQLVVKGAVVLGAVVFGALLARFRPRGR</sequence>
<keyword evidence="4" id="KW-0997">Cell inner membrane</keyword>
<dbReference type="CDD" id="cd06579">
    <property type="entry name" value="TM_PBP1_transp_AraH_like"/>
    <property type="match status" value="1"/>
</dbReference>
<dbReference type="Pfam" id="PF02653">
    <property type="entry name" value="BPD_transp_2"/>
    <property type="match status" value="1"/>
</dbReference>
<feature type="transmembrane region" description="Helical" evidence="8">
    <location>
        <begin position="257"/>
        <end position="276"/>
    </location>
</feature>
<organism evidence="9 10">
    <name type="scientific">Pararobbsia silviterrae</name>
    <dbReference type="NCBI Taxonomy" id="1792498"/>
    <lineage>
        <taxon>Bacteria</taxon>
        <taxon>Pseudomonadati</taxon>
        <taxon>Pseudomonadota</taxon>
        <taxon>Betaproteobacteria</taxon>
        <taxon>Burkholderiales</taxon>
        <taxon>Burkholderiaceae</taxon>
        <taxon>Pararobbsia</taxon>
    </lineage>
</organism>
<dbReference type="GO" id="GO:0005886">
    <property type="term" value="C:plasma membrane"/>
    <property type="evidence" value="ECO:0007669"/>
    <property type="project" value="UniProtKB-SubCell"/>
</dbReference>
<evidence type="ECO:0000256" key="7">
    <source>
        <dbReference type="ARBA" id="ARBA00023136"/>
    </source>
</evidence>
<evidence type="ECO:0000256" key="2">
    <source>
        <dbReference type="ARBA" id="ARBA00022448"/>
    </source>
</evidence>
<keyword evidence="2" id="KW-0813">Transport</keyword>
<accession>A0A494Y867</accession>
<evidence type="ECO:0000256" key="1">
    <source>
        <dbReference type="ARBA" id="ARBA00004651"/>
    </source>
</evidence>
<keyword evidence="5 8" id="KW-0812">Transmembrane</keyword>
<feature type="transmembrane region" description="Helical" evidence="8">
    <location>
        <begin position="140"/>
        <end position="166"/>
    </location>
</feature>
<feature type="transmembrane region" description="Helical" evidence="8">
    <location>
        <begin position="101"/>
        <end position="128"/>
    </location>
</feature>
<feature type="transmembrane region" description="Helical" evidence="8">
    <location>
        <begin position="313"/>
        <end position="333"/>
    </location>
</feature>
<keyword evidence="3" id="KW-1003">Cell membrane</keyword>
<feature type="transmembrane region" description="Helical" evidence="8">
    <location>
        <begin position="288"/>
        <end position="307"/>
    </location>
</feature>
<keyword evidence="7 8" id="KW-0472">Membrane</keyword>
<evidence type="ECO:0000313" key="10">
    <source>
        <dbReference type="Proteomes" id="UP000270342"/>
    </source>
</evidence>
<gene>
    <name evidence="9" type="ORF">D7S86_07495</name>
</gene>
<comment type="caution">
    <text evidence="9">The sequence shown here is derived from an EMBL/GenBank/DDBJ whole genome shotgun (WGS) entry which is preliminary data.</text>
</comment>